<dbReference type="EMBL" id="QMQA01000296">
    <property type="protein sequence ID" value="RLE11039.1"/>
    <property type="molecule type" value="Genomic_DNA"/>
</dbReference>
<organism evidence="2 3">
    <name type="scientific">Aerophobetes bacterium</name>
    <dbReference type="NCBI Taxonomy" id="2030807"/>
    <lineage>
        <taxon>Bacteria</taxon>
        <taxon>Candidatus Aerophobota</taxon>
    </lineage>
</organism>
<evidence type="ECO:0000313" key="2">
    <source>
        <dbReference type="EMBL" id="RLE11039.1"/>
    </source>
</evidence>
<gene>
    <name evidence="2" type="ORF">DRJ04_08815</name>
</gene>
<comment type="caution">
    <text evidence="2">The sequence shown here is derived from an EMBL/GenBank/DDBJ whole genome shotgun (WGS) entry which is preliminary data.</text>
</comment>
<dbReference type="SUPFAM" id="SSF53649">
    <property type="entry name" value="Alkaline phosphatase-like"/>
    <property type="match status" value="1"/>
</dbReference>
<dbReference type="InterPro" id="IPR000917">
    <property type="entry name" value="Sulfatase_N"/>
</dbReference>
<sequence length="360" mass="40903">MREMKNVILVTIDTLRKDVVGCYGGDKFTPFLDSIQGRCLRFTNMKSIGPYTQASFPGILTSSYYFDYGRRKGLAPEATVVSEVLQRNDIVTAAYHSNPYLSGYFGWNRGWHSFYDSMQDDVSDMYPFVRGNIINEKVGKWLSEHVGSGKDYKPFFLWVHYMDVHEPYVPEEDYLRAIDSGPNISKEEMFRLFKEVILKRDVSDRSKVEILKKLYLAKVMEVDDYVKELFGIFERSGILGDTVILITSDHGDEFCEHGGLSHDGKMYSELIDVPFLMYGVEDGAGGVCEKLVSNVDIPPTIVGLFGLGKVEAFKGRPLYPIEGYAEEGVFGEALGKRSAHAKDTDRPVYYYMDGSYKIIY</sequence>
<dbReference type="InterPro" id="IPR052701">
    <property type="entry name" value="GAG_Ulvan_Degrading_Sulfatases"/>
</dbReference>
<dbReference type="PANTHER" id="PTHR43751:SF3">
    <property type="entry name" value="SULFATASE N-TERMINAL DOMAIN-CONTAINING PROTEIN"/>
    <property type="match status" value="1"/>
</dbReference>
<name>A0A662DA99_UNCAE</name>
<feature type="non-terminal residue" evidence="2">
    <location>
        <position position="360"/>
    </location>
</feature>
<dbReference type="CDD" id="cd16148">
    <property type="entry name" value="sulfatase_like"/>
    <property type="match status" value="1"/>
</dbReference>
<protein>
    <recommendedName>
        <fullName evidence="1">Sulfatase N-terminal domain-containing protein</fullName>
    </recommendedName>
</protein>
<dbReference type="PANTHER" id="PTHR43751">
    <property type="entry name" value="SULFATASE"/>
    <property type="match status" value="1"/>
</dbReference>
<dbReference type="AlphaFoldDB" id="A0A662DA99"/>
<accession>A0A662DA99</accession>
<proteinExistence type="predicted"/>
<evidence type="ECO:0000313" key="3">
    <source>
        <dbReference type="Proteomes" id="UP000280417"/>
    </source>
</evidence>
<reference evidence="2 3" key="1">
    <citation type="submission" date="2018-06" db="EMBL/GenBank/DDBJ databases">
        <title>Extensive metabolic versatility and redundancy in microbially diverse, dynamic hydrothermal sediments.</title>
        <authorList>
            <person name="Dombrowski N."/>
            <person name="Teske A."/>
            <person name="Baker B.J."/>
        </authorList>
    </citation>
    <scope>NUCLEOTIDE SEQUENCE [LARGE SCALE GENOMIC DNA]</scope>
    <source>
        <strain evidence="2">B3_G15</strain>
    </source>
</reference>
<feature type="domain" description="Sulfatase N-terminal" evidence="1">
    <location>
        <begin position="5"/>
        <end position="306"/>
    </location>
</feature>
<dbReference type="Pfam" id="PF00884">
    <property type="entry name" value="Sulfatase"/>
    <property type="match status" value="1"/>
</dbReference>
<dbReference type="Gene3D" id="3.40.720.10">
    <property type="entry name" value="Alkaline Phosphatase, subunit A"/>
    <property type="match status" value="1"/>
</dbReference>
<dbReference type="InterPro" id="IPR017850">
    <property type="entry name" value="Alkaline_phosphatase_core_sf"/>
</dbReference>
<evidence type="ECO:0000259" key="1">
    <source>
        <dbReference type="Pfam" id="PF00884"/>
    </source>
</evidence>
<dbReference type="Proteomes" id="UP000280417">
    <property type="component" value="Unassembled WGS sequence"/>
</dbReference>